<evidence type="ECO:0008006" key="3">
    <source>
        <dbReference type="Google" id="ProtNLM"/>
    </source>
</evidence>
<proteinExistence type="predicted"/>
<accession>A0ABS1RVE5</accession>
<evidence type="ECO:0000313" key="1">
    <source>
        <dbReference type="EMBL" id="MBL3610068.1"/>
    </source>
</evidence>
<organism evidence="1 2">
    <name type="scientific">Rhodovulum sulfidophilum</name>
    <name type="common">Rhodobacter sulfidophilus</name>
    <dbReference type="NCBI Taxonomy" id="35806"/>
    <lineage>
        <taxon>Bacteria</taxon>
        <taxon>Pseudomonadati</taxon>
        <taxon>Pseudomonadota</taxon>
        <taxon>Alphaproteobacteria</taxon>
        <taxon>Rhodobacterales</taxon>
        <taxon>Paracoccaceae</taxon>
        <taxon>Rhodovulum</taxon>
    </lineage>
</organism>
<protein>
    <recommendedName>
        <fullName evidence="3">DNA cytosine methyltransferase</fullName>
    </recommendedName>
</protein>
<dbReference type="Proteomes" id="UP000604473">
    <property type="component" value="Unassembled WGS sequence"/>
</dbReference>
<keyword evidence="2" id="KW-1185">Reference proteome</keyword>
<dbReference type="RefSeq" id="WP_202249814.1">
    <property type="nucleotide sequence ID" value="NZ_JAESJJ010000021.1"/>
</dbReference>
<reference evidence="1 2" key="1">
    <citation type="submission" date="2021-01" db="EMBL/GenBank/DDBJ databases">
        <title>Draft genomes of Rhodovulum sulfidophilum.</title>
        <authorList>
            <person name="Guzman M.S."/>
        </authorList>
    </citation>
    <scope>NUCLEOTIDE SEQUENCE [LARGE SCALE GENOMIC DNA]</scope>
    <source>
        <strain evidence="1 2">AB35</strain>
    </source>
</reference>
<comment type="caution">
    <text evidence="1">The sequence shown here is derived from an EMBL/GenBank/DDBJ whole genome shotgun (WGS) entry which is preliminary data.</text>
</comment>
<dbReference type="EMBL" id="JAESJJ010000021">
    <property type="protein sequence ID" value="MBL3610068.1"/>
    <property type="molecule type" value="Genomic_DNA"/>
</dbReference>
<gene>
    <name evidence="1" type="ORF">JMM60_14930</name>
</gene>
<name>A0ABS1RVE5_RHOSU</name>
<evidence type="ECO:0000313" key="2">
    <source>
        <dbReference type="Proteomes" id="UP000604473"/>
    </source>
</evidence>
<sequence>MMHPLRILIGCETSGVMRRAFAARGHDVWSCDLLPAEDRSNRHMICDIREVLHLGWDLLAVMHPPCTRLCNSGVRWLHVPPSNAPAEARPDERAAWPDLPEDTRRAIMWRLLDEGAALFSACWRAPIPRVAVENPVMHRHGRARLPADLPKPQIVQPWWFGEPVFKATGLYLRGLAPLSATNRLTPPAPGTEAHKRWSAVHRAPPGPDRWKIRSRTFEGLAAAAADQWGEDARKEAA</sequence>